<dbReference type="InterPro" id="IPR016167">
    <property type="entry name" value="FAD-bd_PCMH_sub1"/>
</dbReference>
<comment type="caution">
    <text evidence="22">The sequence shown here is derived from an EMBL/GenBank/DDBJ whole genome shotgun (WGS) entry which is preliminary data.</text>
</comment>
<dbReference type="PANTHER" id="PTHR21071">
    <property type="entry name" value="UDP-N-ACETYLENOLPYRUVOYLGLUCOSAMINE REDUCTASE"/>
    <property type="match status" value="1"/>
</dbReference>
<comment type="catalytic activity">
    <reaction evidence="18 19">
        <text>UDP-N-acetyl-alpha-D-muramate + NADP(+) = UDP-N-acetyl-3-O-(1-carboxyvinyl)-alpha-D-glucosamine + NADPH + H(+)</text>
        <dbReference type="Rhea" id="RHEA:12248"/>
        <dbReference type="ChEBI" id="CHEBI:15378"/>
        <dbReference type="ChEBI" id="CHEBI:57783"/>
        <dbReference type="ChEBI" id="CHEBI:58349"/>
        <dbReference type="ChEBI" id="CHEBI:68483"/>
        <dbReference type="ChEBI" id="CHEBI:70757"/>
        <dbReference type="EC" id="1.3.1.98"/>
    </reaction>
</comment>
<evidence type="ECO:0000256" key="3">
    <source>
        <dbReference type="ARBA" id="ARBA00004496"/>
    </source>
</evidence>
<dbReference type="NCBIfam" id="TIGR00179">
    <property type="entry name" value="murB"/>
    <property type="match status" value="1"/>
</dbReference>
<sequence length="309" mass="33240">MTSPNLRLIDRLPAVRGRYTENAPLAGVTWFRVGGPADVAFRPADPDDLAAFLKAKPADVAVTVIGVASNLLVRDGGVAGVVIRLGRHFAAIERDETGLICGAGALDVNVSEAARRFELTGLEFLSGIPGTIGGALRMNAGAYGREIKDVLRWAEAITPQGEIKRLAPEEMGLSYRKSQVPTDWIFLRAALRAEPGNPAEIQARMDEIRSARSQSQPIRSRTGGSTFKNPPGEKAWQLIDAAGCRGLRMGAAQVSEQHCNFLINTGDATAGDLEALGEKVRRRVLAHSGIELEWEIKRIGRPQSEEAAS</sequence>
<dbReference type="Gene3D" id="3.90.78.10">
    <property type="entry name" value="UDP-N-acetylenolpyruvoylglucosamine reductase, C-terminal domain"/>
    <property type="match status" value="1"/>
</dbReference>
<feature type="active site" evidence="19">
    <location>
        <position position="295"/>
    </location>
</feature>
<protein>
    <recommendedName>
        <fullName evidence="6 19">UDP-N-acetylenolpyruvoylglucosamine reductase</fullName>
        <ecNumber evidence="5 19">1.3.1.98</ecNumber>
    </recommendedName>
    <alternativeName>
        <fullName evidence="17 19">UDP-N-acetylmuramate dehydrogenase</fullName>
    </alternativeName>
</protein>
<comment type="cofactor">
    <cofactor evidence="1 19">
        <name>FAD</name>
        <dbReference type="ChEBI" id="CHEBI:57692"/>
    </cofactor>
</comment>
<evidence type="ECO:0000313" key="22">
    <source>
        <dbReference type="EMBL" id="MDF2097215.1"/>
    </source>
</evidence>
<dbReference type="InterPro" id="IPR036318">
    <property type="entry name" value="FAD-bd_PCMH-like_sf"/>
</dbReference>
<evidence type="ECO:0000256" key="20">
    <source>
        <dbReference type="SAM" id="MobiDB-lite"/>
    </source>
</evidence>
<evidence type="ECO:0000256" key="10">
    <source>
        <dbReference type="ARBA" id="ARBA00022827"/>
    </source>
</evidence>
<evidence type="ECO:0000256" key="4">
    <source>
        <dbReference type="ARBA" id="ARBA00004752"/>
    </source>
</evidence>
<evidence type="ECO:0000256" key="5">
    <source>
        <dbReference type="ARBA" id="ARBA00012518"/>
    </source>
</evidence>
<keyword evidence="11 19" id="KW-0521">NADP</keyword>
<dbReference type="InterPro" id="IPR016169">
    <property type="entry name" value="FAD-bd_PCMH_sub2"/>
</dbReference>
<keyword evidence="8 19" id="KW-0132">Cell division</keyword>
<dbReference type="EC" id="1.3.1.98" evidence="5 19"/>
<keyword evidence="16 19" id="KW-0961">Cell wall biogenesis/degradation</keyword>
<dbReference type="GO" id="GO:0008762">
    <property type="term" value="F:UDP-N-acetylmuramate dehydrogenase activity"/>
    <property type="evidence" value="ECO:0007669"/>
    <property type="project" value="UniProtKB-EC"/>
</dbReference>
<evidence type="ECO:0000256" key="14">
    <source>
        <dbReference type="ARBA" id="ARBA00023002"/>
    </source>
</evidence>
<dbReference type="InterPro" id="IPR011601">
    <property type="entry name" value="MurB_C"/>
</dbReference>
<comment type="subcellular location">
    <subcellularLocation>
        <location evidence="3 19">Cytoplasm</location>
    </subcellularLocation>
</comment>
<name>A0ABT5YQF4_9PROT</name>
<dbReference type="SUPFAM" id="SSF56194">
    <property type="entry name" value="Uridine diphospho-N-Acetylenolpyruvylglucosamine reductase, MurB, C-terminal domain"/>
    <property type="match status" value="1"/>
</dbReference>
<feature type="domain" description="FAD-binding PCMH-type" evidence="21">
    <location>
        <begin position="32"/>
        <end position="196"/>
    </location>
</feature>
<evidence type="ECO:0000256" key="17">
    <source>
        <dbReference type="ARBA" id="ARBA00031026"/>
    </source>
</evidence>
<proteinExistence type="inferred from homology"/>
<evidence type="ECO:0000256" key="15">
    <source>
        <dbReference type="ARBA" id="ARBA00023306"/>
    </source>
</evidence>
<dbReference type="InterPro" id="IPR006094">
    <property type="entry name" value="Oxid_FAD_bind_N"/>
</dbReference>
<keyword evidence="7 19" id="KW-0963">Cytoplasm</keyword>
<keyword evidence="12 19" id="KW-0133">Cell shape</keyword>
<feature type="compositionally biased region" description="Polar residues" evidence="20">
    <location>
        <begin position="211"/>
        <end position="228"/>
    </location>
</feature>
<feature type="region of interest" description="Disordered" evidence="20">
    <location>
        <begin position="210"/>
        <end position="232"/>
    </location>
</feature>
<keyword evidence="15 19" id="KW-0131">Cell cycle</keyword>
<dbReference type="Pfam" id="PF01565">
    <property type="entry name" value="FAD_binding_4"/>
    <property type="match status" value="1"/>
</dbReference>
<evidence type="ECO:0000256" key="8">
    <source>
        <dbReference type="ARBA" id="ARBA00022618"/>
    </source>
</evidence>
<dbReference type="Gene3D" id="3.30.465.10">
    <property type="match status" value="1"/>
</dbReference>
<dbReference type="Gene3D" id="3.30.43.10">
    <property type="entry name" value="Uridine Diphospho-n-acetylenolpyruvylglucosamine Reductase, domain 2"/>
    <property type="match status" value="1"/>
</dbReference>
<dbReference type="PANTHER" id="PTHR21071:SF4">
    <property type="entry name" value="UDP-N-ACETYLENOLPYRUVOYLGLUCOSAMINE REDUCTASE"/>
    <property type="match status" value="1"/>
</dbReference>
<comment type="pathway">
    <text evidence="4 19">Cell wall biogenesis; peptidoglycan biosynthesis.</text>
</comment>
<organism evidence="22 23">
    <name type="scientific">Aquibaculum arenosum</name>
    <dbReference type="NCBI Taxonomy" id="3032591"/>
    <lineage>
        <taxon>Bacteria</taxon>
        <taxon>Pseudomonadati</taxon>
        <taxon>Pseudomonadota</taxon>
        <taxon>Alphaproteobacteria</taxon>
        <taxon>Rhodospirillales</taxon>
        <taxon>Rhodovibrionaceae</taxon>
        <taxon>Aquibaculum</taxon>
    </lineage>
</organism>
<dbReference type="EMBL" id="JARHUD010000010">
    <property type="protein sequence ID" value="MDF2097215.1"/>
    <property type="molecule type" value="Genomic_DNA"/>
</dbReference>
<reference evidence="22 23" key="1">
    <citation type="submission" date="2023-03" db="EMBL/GenBank/DDBJ databases">
        <title>Fodinicurvata sp. CAU 1616 isolated from sea sendiment.</title>
        <authorList>
            <person name="Kim W."/>
        </authorList>
    </citation>
    <scope>NUCLEOTIDE SEQUENCE [LARGE SCALE GENOMIC DNA]</scope>
    <source>
        <strain evidence="22 23">CAU 1616</strain>
    </source>
</reference>
<evidence type="ECO:0000256" key="16">
    <source>
        <dbReference type="ARBA" id="ARBA00023316"/>
    </source>
</evidence>
<dbReference type="HAMAP" id="MF_00037">
    <property type="entry name" value="MurB"/>
    <property type="match status" value="1"/>
</dbReference>
<keyword evidence="13 19" id="KW-0573">Peptidoglycan synthesis</keyword>
<gene>
    <name evidence="19 22" type="primary">murB</name>
    <name evidence="22" type="ORF">P2G67_14640</name>
</gene>
<dbReference type="SUPFAM" id="SSF56176">
    <property type="entry name" value="FAD-binding/transporter-associated domain-like"/>
    <property type="match status" value="1"/>
</dbReference>
<evidence type="ECO:0000256" key="18">
    <source>
        <dbReference type="ARBA" id="ARBA00048914"/>
    </source>
</evidence>
<evidence type="ECO:0000256" key="6">
    <source>
        <dbReference type="ARBA" id="ARBA00015188"/>
    </source>
</evidence>
<dbReference type="NCBIfam" id="NF010480">
    <property type="entry name" value="PRK13905.1"/>
    <property type="match status" value="1"/>
</dbReference>
<feature type="active site" description="Proton donor" evidence="19">
    <location>
        <position position="225"/>
    </location>
</feature>
<dbReference type="InterPro" id="IPR003170">
    <property type="entry name" value="MurB"/>
</dbReference>
<evidence type="ECO:0000256" key="1">
    <source>
        <dbReference type="ARBA" id="ARBA00001974"/>
    </source>
</evidence>
<evidence type="ECO:0000256" key="19">
    <source>
        <dbReference type="HAMAP-Rule" id="MF_00037"/>
    </source>
</evidence>
<accession>A0ABT5YQF4</accession>
<feature type="active site" evidence="19">
    <location>
        <position position="176"/>
    </location>
</feature>
<evidence type="ECO:0000313" key="23">
    <source>
        <dbReference type="Proteomes" id="UP001215503"/>
    </source>
</evidence>
<evidence type="ECO:0000259" key="21">
    <source>
        <dbReference type="PROSITE" id="PS51387"/>
    </source>
</evidence>
<comment type="function">
    <text evidence="2 19">Cell wall formation.</text>
</comment>
<evidence type="ECO:0000256" key="2">
    <source>
        <dbReference type="ARBA" id="ARBA00003921"/>
    </source>
</evidence>
<dbReference type="Pfam" id="PF02873">
    <property type="entry name" value="MurB_C"/>
    <property type="match status" value="1"/>
</dbReference>
<keyword evidence="9 19" id="KW-0285">Flavoprotein</keyword>
<keyword evidence="10 19" id="KW-0274">FAD</keyword>
<dbReference type="Proteomes" id="UP001215503">
    <property type="component" value="Unassembled WGS sequence"/>
</dbReference>
<evidence type="ECO:0000256" key="7">
    <source>
        <dbReference type="ARBA" id="ARBA00022490"/>
    </source>
</evidence>
<evidence type="ECO:0000256" key="13">
    <source>
        <dbReference type="ARBA" id="ARBA00022984"/>
    </source>
</evidence>
<dbReference type="InterPro" id="IPR036635">
    <property type="entry name" value="MurB_C_sf"/>
</dbReference>
<keyword evidence="14 19" id="KW-0560">Oxidoreductase</keyword>
<comment type="similarity">
    <text evidence="19">Belongs to the MurB family.</text>
</comment>
<evidence type="ECO:0000256" key="11">
    <source>
        <dbReference type="ARBA" id="ARBA00022857"/>
    </source>
</evidence>
<keyword evidence="23" id="KW-1185">Reference proteome</keyword>
<dbReference type="InterPro" id="IPR016166">
    <property type="entry name" value="FAD-bd_PCMH"/>
</dbReference>
<dbReference type="PROSITE" id="PS51387">
    <property type="entry name" value="FAD_PCMH"/>
    <property type="match status" value="1"/>
</dbReference>
<dbReference type="RefSeq" id="WP_275823994.1">
    <property type="nucleotide sequence ID" value="NZ_JARHUD010000010.1"/>
</dbReference>
<evidence type="ECO:0000256" key="9">
    <source>
        <dbReference type="ARBA" id="ARBA00022630"/>
    </source>
</evidence>
<evidence type="ECO:0000256" key="12">
    <source>
        <dbReference type="ARBA" id="ARBA00022960"/>
    </source>
</evidence>